<dbReference type="InterPro" id="IPR013525">
    <property type="entry name" value="ABC2_TM"/>
</dbReference>
<feature type="transmembrane region" description="Helical" evidence="6">
    <location>
        <begin position="276"/>
        <end position="298"/>
    </location>
</feature>
<evidence type="ECO:0000256" key="1">
    <source>
        <dbReference type="ARBA" id="ARBA00004651"/>
    </source>
</evidence>
<name>A0A9D2GSM1_9BACT</name>
<feature type="domain" description="ABC-2 type transporter transmembrane" evidence="7">
    <location>
        <begin position="26"/>
        <end position="379"/>
    </location>
</feature>
<dbReference type="AlphaFoldDB" id="A0A9D2GSM1"/>
<feature type="transmembrane region" description="Helical" evidence="6">
    <location>
        <begin position="364"/>
        <end position="385"/>
    </location>
</feature>
<feature type="transmembrane region" description="Helical" evidence="6">
    <location>
        <begin position="305"/>
        <end position="325"/>
    </location>
</feature>
<comment type="subcellular location">
    <subcellularLocation>
        <location evidence="1">Cell membrane</location>
        <topology evidence="1">Multi-pass membrane protein</topology>
    </subcellularLocation>
</comment>
<comment type="caution">
    <text evidence="8">The sequence shown here is derived from an EMBL/GenBank/DDBJ whole genome shotgun (WGS) entry which is preliminary data.</text>
</comment>
<keyword evidence="2" id="KW-1003">Cell membrane</keyword>
<evidence type="ECO:0000256" key="5">
    <source>
        <dbReference type="ARBA" id="ARBA00023136"/>
    </source>
</evidence>
<evidence type="ECO:0000313" key="8">
    <source>
        <dbReference type="EMBL" id="HIZ88434.1"/>
    </source>
</evidence>
<organism evidence="8 9">
    <name type="scientific">Candidatus Mucispirillum faecigallinarum</name>
    <dbReference type="NCBI Taxonomy" id="2838699"/>
    <lineage>
        <taxon>Bacteria</taxon>
        <taxon>Pseudomonadati</taxon>
        <taxon>Deferribacterota</taxon>
        <taxon>Deferribacteres</taxon>
        <taxon>Deferribacterales</taxon>
        <taxon>Mucispirillaceae</taxon>
        <taxon>Mucispirillum</taxon>
    </lineage>
</organism>
<dbReference type="GO" id="GO:0140359">
    <property type="term" value="F:ABC-type transporter activity"/>
    <property type="evidence" value="ECO:0007669"/>
    <property type="project" value="InterPro"/>
</dbReference>
<evidence type="ECO:0000256" key="3">
    <source>
        <dbReference type="ARBA" id="ARBA00022692"/>
    </source>
</evidence>
<evidence type="ECO:0000256" key="6">
    <source>
        <dbReference type="SAM" id="Phobius"/>
    </source>
</evidence>
<reference evidence="8" key="1">
    <citation type="journal article" date="2021" name="PeerJ">
        <title>Extensive microbial diversity within the chicken gut microbiome revealed by metagenomics and culture.</title>
        <authorList>
            <person name="Gilroy R."/>
            <person name="Ravi A."/>
            <person name="Getino M."/>
            <person name="Pursley I."/>
            <person name="Horton D.L."/>
            <person name="Alikhan N.F."/>
            <person name="Baker D."/>
            <person name="Gharbi K."/>
            <person name="Hall N."/>
            <person name="Watson M."/>
            <person name="Adriaenssens E.M."/>
            <person name="Foster-Nyarko E."/>
            <person name="Jarju S."/>
            <person name="Secka A."/>
            <person name="Antonio M."/>
            <person name="Oren A."/>
            <person name="Chaudhuri R.R."/>
            <person name="La Ragione R."/>
            <person name="Hildebrand F."/>
            <person name="Pallen M.J."/>
        </authorList>
    </citation>
    <scope>NUCLEOTIDE SEQUENCE</scope>
    <source>
        <strain evidence="8">ChiW4-1371</strain>
    </source>
</reference>
<keyword evidence="4 6" id="KW-1133">Transmembrane helix</keyword>
<dbReference type="PANTHER" id="PTHR30294">
    <property type="entry name" value="MEMBRANE COMPONENT OF ABC TRANSPORTER YHHJ-RELATED"/>
    <property type="match status" value="1"/>
</dbReference>
<proteinExistence type="predicted"/>
<dbReference type="Proteomes" id="UP000824176">
    <property type="component" value="Unassembled WGS sequence"/>
</dbReference>
<protein>
    <submittedName>
        <fullName evidence="8">ABC transporter permease</fullName>
    </submittedName>
</protein>
<keyword evidence="5 6" id="KW-0472">Membrane</keyword>
<dbReference type="PANTHER" id="PTHR30294:SF47">
    <property type="entry name" value="INNER MEMBRANE TRANSPORT PERMEASE YHHJ"/>
    <property type="match status" value="1"/>
</dbReference>
<evidence type="ECO:0000259" key="7">
    <source>
        <dbReference type="Pfam" id="PF12698"/>
    </source>
</evidence>
<feature type="transmembrane region" description="Helical" evidence="6">
    <location>
        <begin position="243"/>
        <end position="264"/>
    </location>
</feature>
<sequence>MALSEKIKNIKYFFDREWHFLLHERRKFLFFIFITPVILCTILIGVFANPVIREIPIAVIDEDNSALSLEITSVINASPYVKIVEKLPSMERAEKLIRGGKIYGVVLIPSDFSKRALGYKGAEVVLYYNNELFIIGGLVNKGVFSAVKDYSDYHNKKYIMSHGVPAYDAEFQVHPVNLGEKVLFNPYLNYQYFFVFGLIPAAFQLFIICSVIYAVLYEERSRKFLEVADIVDKSPFTFVFGKILPYAVLFALSGVFMMFILFVYMKVPMVSGYFKIFTATMMYMYVSMGAGLFIAVILRPLAFSAAAVYAAPTFAYAGISFPQVAMPKYAYYLSEFFPLTHYHRVLVNEAIRGSAPYNSTNHEILYLFLLGTAAFAISIAVIKFYTYKYLRSQL</sequence>
<evidence type="ECO:0000313" key="9">
    <source>
        <dbReference type="Proteomes" id="UP000824176"/>
    </source>
</evidence>
<feature type="transmembrane region" description="Helical" evidence="6">
    <location>
        <begin position="28"/>
        <end position="48"/>
    </location>
</feature>
<evidence type="ECO:0000256" key="2">
    <source>
        <dbReference type="ARBA" id="ARBA00022475"/>
    </source>
</evidence>
<keyword evidence="3 6" id="KW-0812">Transmembrane</keyword>
<dbReference type="InterPro" id="IPR051449">
    <property type="entry name" value="ABC-2_transporter_component"/>
</dbReference>
<dbReference type="EMBL" id="DXAQ01000011">
    <property type="protein sequence ID" value="HIZ88434.1"/>
    <property type="molecule type" value="Genomic_DNA"/>
</dbReference>
<dbReference type="Gene3D" id="3.40.1710.10">
    <property type="entry name" value="abc type-2 transporter like domain"/>
    <property type="match status" value="1"/>
</dbReference>
<dbReference type="Pfam" id="PF12698">
    <property type="entry name" value="ABC2_membrane_3"/>
    <property type="match status" value="1"/>
</dbReference>
<feature type="transmembrane region" description="Helical" evidence="6">
    <location>
        <begin position="192"/>
        <end position="216"/>
    </location>
</feature>
<gene>
    <name evidence="8" type="ORF">H9804_00685</name>
</gene>
<evidence type="ECO:0000256" key="4">
    <source>
        <dbReference type="ARBA" id="ARBA00022989"/>
    </source>
</evidence>
<reference evidence="8" key="2">
    <citation type="submission" date="2021-04" db="EMBL/GenBank/DDBJ databases">
        <authorList>
            <person name="Gilroy R."/>
        </authorList>
    </citation>
    <scope>NUCLEOTIDE SEQUENCE</scope>
    <source>
        <strain evidence="8">ChiW4-1371</strain>
    </source>
</reference>
<accession>A0A9D2GSM1</accession>
<dbReference type="GO" id="GO:0005886">
    <property type="term" value="C:plasma membrane"/>
    <property type="evidence" value="ECO:0007669"/>
    <property type="project" value="UniProtKB-SubCell"/>
</dbReference>